<evidence type="ECO:0000256" key="9">
    <source>
        <dbReference type="ARBA" id="ARBA00023012"/>
    </source>
</evidence>
<evidence type="ECO:0000313" key="16">
    <source>
        <dbReference type="Proteomes" id="UP000523139"/>
    </source>
</evidence>
<reference evidence="15 16" key="1">
    <citation type="submission" date="2020-04" db="EMBL/GenBank/DDBJ databases">
        <title>Nesterenkonia sp. nov., isolated from marine sediment.</title>
        <authorList>
            <person name="Zhang G."/>
        </authorList>
    </citation>
    <scope>NUCLEOTIDE SEQUENCE [LARGE SCALE GENOMIC DNA]</scope>
    <source>
        <strain evidence="15 16">MY13</strain>
    </source>
</reference>
<protein>
    <recommendedName>
        <fullName evidence="3">histidine kinase</fullName>
        <ecNumber evidence="3">2.7.13.3</ecNumber>
    </recommendedName>
</protein>
<feature type="compositionally biased region" description="Polar residues" evidence="11">
    <location>
        <begin position="431"/>
        <end position="442"/>
    </location>
</feature>
<dbReference type="PANTHER" id="PTHR45436">
    <property type="entry name" value="SENSOR HISTIDINE KINASE YKOH"/>
    <property type="match status" value="1"/>
</dbReference>
<keyword evidence="8 12" id="KW-1133">Transmembrane helix</keyword>
<evidence type="ECO:0000256" key="8">
    <source>
        <dbReference type="ARBA" id="ARBA00022989"/>
    </source>
</evidence>
<dbReference type="GO" id="GO:0005886">
    <property type="term" value="C:plasma membrane"/>
    <property type="evidence" value="ECO:0007669"/>
    <property type="project" value="UniProtKB-SubCell"/>
</dbReference>
<keyword evidence="10 12" id="KW-0472">Membrane</keyword>
<evidence type="ECO:0000256" key="4">
    <source>
        <dbReference type="ARBA" id="ARBA00022553"/>
    </source>
</evidence>
<dbReference type="SUPFAM" id="SSF158472">
    <property type="entry name" value="HAMP domain-like"/>
    <property type="match status" value="1"/>
</dbReference>
<organism evidence="15 16">
    <name type="scientific">Nesterenkonia sedimenti</name>
    <dbReference type="NCBI Taxonomy" id="1463632"/>
    <lineage>
        <taxon>Bacteria</taxon>
        <taxon>Bacillati</taxon>
        <taxon>Actinomycetota</taxon>
        <taxon>Actinomycetes</taxon>
        <taxon>Micrococcales</taxon>
        <taxon>Micrococcaceae</taxon>
        <taxon>Nesterenkonia</taxon>
    </lineage>
</organism>
<dbReference type="InterPro" id="IPR003594">
    <property type="entry name" value="HATPase_dom"/>
</dbReference>
<evidence type="ECO:0000256" key="7">
    <source>
        <dbReference type="ARBA" id="ARBA00022777"/>
    </source>
</evidence>
<evidence type="ECO:0000259" key="13">
    <source>
        <dbReference type="PROSITE" id="PS50109"/>
    </source>
</evidence>
<keyword evidence="5" id="KW-0808">Transferase</keyword>
<keyword evidence="6 12" id="KW-0812">Transmembrane</keyword>
<dbReference type="InterPro" id="IPR036890">
    <property type="entry name" value="HATPase_C_sf"/>
</dbReference>
<dbReference type="PROSITE" id="PS50109">
    <property type="entry name" value="HIS_KIN"/>
    <property type="match status" value="1"/>
</dbReference>
<evidence type="ECO:0000259" key="14">
    <source>
        <dbReference type="PROSITE" id="PS50885"/>
    </source>
</evidence>
<evidence type="ECO:0000256" key="1">
    <source>
        <dbReference type="ARBA" id="ARBA00000085"/>
    </source>
</evidence>
<evidence type="ECO:0000256" key="10">
    <source>
        <dbReference type="ARBA" id="ARBA00023136"/>
    </source>
</evidence>
<dbReference type="InterPro" id="IPR003660">
    <property type="entry name" value="HAMP_dom"/>
</dbReference>
<dbReference type="PANTHER" id="PTHR45436:SF5">
    <property type="entry name" value="SENSOR HISTIDINE KINASE TRCS"/>
    <property type="match status" value="1"/>
</dbReference>
<evidence type="ECO:0000313" key="15">
    <source>
        <dbReference type="EMBL" id="NLS11167.1"/>
    </source>
</evidence>
<feature type="domain" description="HAMP" evidence="14">
    <location>
        <begin position="132"/>
        <end position="184"/>
    </location>
</feature>
<keyword evidence="9" id="KW-0902">Two-component regulatory system</keyword>
<dbReference type="SMART" id="SM00388">
    <property type="entry name" value="HisKA"/>
    <property type="match status" value="1"/>
</dbReference>
<dbReference type="Pfam" id="PF00512">
    <property type="entry name" value="HisKA"/>
    <property type="match status" value="1"/>
</dbReference>
<feature type="domain" description="Histidine kinase" evidence="13">
    <location>
        <begin position="192"/>
        <end position="398"/>
    </location>
</feature>
<comment type="subcellular location">
    <subcellularLocation>
        <location evidence="2">Cell membrane</location>
    </subcellularLocation>
</comment>
<sequence length="442" mass="48344">MRTAMERIIPTRNEGVLGLVEGEVMYTSPVADIPLQDDPELAEALRDYAMADEANFTTIQTDISTYRAVVVPVHGTPGEGAEDGEDPEVAAFVLAYDQAAEKATFNEGFINYTGVAIFSLIVVALVGWLLAGRLLHPIGLLAQTARRITREDLSERIPVTGKDDLAEMTQSVNEMLDRLEGAFIAQEQLIHDVSHELRTPLTIVRGHLEVLDTGDEQDVTATRELTLDELKRMNRVVDDLTTLAQADRPDFVQPEPVELGTLTDEVYDKVLALGDRRWLIPERAEGQVVLDRERVTQALVQLAANAVKFSPPGSVVALSTHISESDTVLTVRDQGAGIPAEDVDRVFERFQRSDTSKPGSGLGLPIVDAIARGHSGRVEVESELGAGTTFRIILPNSVIESHQEDSLTHGQHPVPQLSAEEQAETVYEDPQPTTELPGRTNQ</sequence>
<dbReference type="Gene3D" id="6.10.340.10">
    <property type="match status" value="1"/>
</dbReference>
<name>A0A7X8YFC2_9MICC</name>
<dbReference type="Gene3D" id="1.10.287.130">
    <property type="match status" value="1"/>
</dbReference>
<gene>
    <name evidence="15" type="ORF">HGQ17_14395</name>
</gene>
<comment type="catalytic activity">
    <reaction evidence="1">
        <text>ATP + protein L-histidine = ADP + protein N-phospho-L-histidine.</text>
        <dbReference type="EC" id="2.7.13.3"/>
    </reaction>
</comment>
<dbReference type="Gene3D" id="3.30.565.10">
    <property type="entry name" value="Histidine kinase-like ATPase, C-terminal domain"/>
    <property type="match status" value="1"/>
</dbReference>
<dbReference type="AlphaFoldDB" id="A0A7X8YFC2"/>
<feature type="region of interest" description="Disordered" evidence="11">
    <location>
        <begin position="402"/>
        <end position="442"/>
    </location>
</feature>
<keyword evidence="16" id="KW-1185">Reference proteome</keyword>
<keyword evidence="4" id="KW-0597">Phosphoprotein</keyword>
<dbReference type="SUPFAM" id="SSF47384">
    <property type="entry name" value="Homodimeric domain of signal transducing histidine kinase"/>
    <property type="match status" value="1"/>
</dbReference>
<feature type="transmembrane region" description="Helical" evidence="12">
    <location>
        <begin position="109"/>
        <end position="131"/>
    </location>
</feature>
<dbReference type="InterPro" id="IPR036097">
    <property type="entry name" value="HisK_dim/P_sf"/>
</dbReference>
<comment type="caution">
    <text evidence="15">The sequence shown here is derived from an EMBL/GenBank/DDBJ whole genome shotgun (WGS) entry which is preliminary data.</text>
</comment>
<evidence type="ECO:0000256" key="5">
    <source>
        <dbReference type="ARBA" id="ARBA00022679"/>
    </source>
</evidence>
<dbReference type="SMART" id="SM00304">
    <property type="entry name" value="HAMP"/>
    <property type="match status" value="1"/>
</dbReference>
<dbReference type="CDD" id="cd00082">
    <property type="entry name" value="HisKA"/>
    <property type="match status" value="1"/>
</dbReference>
<dbReference type="EMBL" id="JABAHY010000025">
    <property type="protein sequence ID" value="NLS11167.1"/>
    <property type="molecule type" value="Genomic_DNA"/>
</dbReference>
<evidence type="ECO:0000256" key="11">
    <source>
        <dbReference type="SAM" id="MobiDB-lite"/>
    </source>
</evidence>
<dbReference type="CDD" id="cd06225">
    <property type="entry name" value="HAMP"/>
    <property type="match status" value="1"/>
</dbReference>
<evidence type="ECO:0000256" key="3">
    <source>
        <dbReference type="ARBA" id="ARBA00012438"/>
    </source>
</evidence>
<dbReference type="InterPro" id="IPR004358">
    <property type="entry name" value="Sig_transdc_His_kin-like_C"/>
</dbReference>
<dbReference type="InterPro" id="IPR005467">
    <property type="entry name" value="His_kinase_dom"/>
</dbReference>
<dbReference type="EC" id="2.7.13.3" evidence="3"/>
<dbReference type="CDD" id="cd00075">
    <property type="entry name" value="HATPase"/>
    <property type="match status" value="1"/>
</dbReference>
<keyword evidence="7 15" id="KW-0418">Kinase</keyword>
<evidence type="ECO:0000256" key="2">
    <source>
        <dbReference type="ARBA" id="ARBA00004236"/>
    </source>
</evidence>
<evidence type="ECO:0000256" key="6">
    <source>
        <dbReference type="ARBA" id="ARBA00022692"/>
    </source>
</evidence>
<proteinExistence type="predicted"/>
<accession>A0A7X8YFC2</accession>
<dbReference type="GO" id="GO:0000155">
    <property type="term" value="F:phosphorelay sensor kinase activity"/>
    <property type="evidence" value="ECO:0007669"/>
    <property type="project" value="InterPro"/>
</dbReference>
<dbReference type="InterPro" id="IPR003661">
    <property type="entry name" value="HisK_dim/P_dom"/>
</dbReference>
<dbReference type="PROSITE" id="PS50885">
    <property type="entry name" value="HAMP"/>
    <property type="match status" value="1"/>
</dbReference>
<dbReference type="Pfam" id="PF02518">
    <property type="entry name" value="HATPase_c"/>
    <property type="match status" value="1"/>
</dbReference>
<dbReference type="PRINTS" id="PR00344">
    <property type="entry name" value="BCTRLSENSOR"/>
</dbReference>
<evidence type="ECO:0000256" key="12">
    <source>
        <dbReference type="SAM" id="Phobius"/>
    </source>
</evidence>
<dbReference type="InterPro" id="IPR050428">
    <property type="entry name" value="TCS_sensor_his_kinase"/>
</dbReference>
<dbReference type="SUPFAM" id="SSF55874">
    <property type="entry name" value="ATPase domain of HSP90 chaperone/DNA topoisomerase II/histidine kinase"/>
    <property type="match status" value="1"/>
</dbReference>
<dbReference type="Pfam" id="PF00672">
    <property type="entry name" value="HAMP"/>
    <property type="match status" value="1"/>
</dbReference>
<dbReference type="Proteomes" id="UP000523139">
    <property type="component" value="Unassembled WGS sequence"/>
</dbReference>
<dbReference type="SMART" id="SM00387">
    <property type="entry name" value="HATPase_c"/>
    <property type="match status" value="1"/>
</dbReference>